<evidence type="ECO:0000313" key="9">
    <source>
        <dbReference type="Proteomes" id="UP000198341"/>
    </source>
</evidence>
<evidence type="ECO:0000256" key="3">
    <source>
        <dbReference type="ARBA" id="ARBA00022692"/>
    </source>
</evidence>
<dbReference type="Proteomes" id="UP000198341">
    <property type="component" value="Chromosome 5"/>
</dbReference>
<dbReference type="GeneID" id="19016008"/>
<keyword evidence="9" id="KW-1185">Reference proteome</keyword>
<sequence length="226" mass="25204">MLLKGTFSTTTITTAALRKHNERARVHYFLKKEEERNRRWHSSSSSVSSSLRRVEERVRVKKLHREPLGGAGRTPKASTNDLVFSVSDDDDNNKREEGKRKVMYDFCVTYPWAIMVAGSGVAGFVLKRSIPSLASGLVLGALLFLFANKSLQQWQENRQTRIYTFLSLCVTALLMGIMAPKYILRNGAFFPSGMLTIGGGIVGVYYIILLLVGGNAALGKKNKKQE</sequence>
<feature type="transmembrane region" description="Helical" evidence="7">
    <location>
        <begin position="102"/>
        <end position="126"/>
    </location>
</feature>
<evidence type="ECO:0000256" key="6">
    <source>
        <dbReference type="SAM" id="MobiDB-lite"/>
    </source>
</evidence>
<dbReference type="EMBL" id="FO082274">
    <property type="protein sequence ID" value="CCO16709.1"/>
    <property type="molecule type" value="Genomic_DNA"/>
</dbReference>
<evidence type="ECO:0000256" key="4">
    <source>
        <dbReference type="ARBA" id="ARBA00022989"/>
    </source>
</evidence>
<dbReference type="STRING" id="41875.K8EFD6"/>
<dbReference type="RefSeq" id="XP_007513151.1">
    <property type="nucleotide sequence ID" value="XM_007513089.1"/>
</dbReference>
<dbReference type="Gene3D" id="1.10.10.1740">
    <property type="entry name" value="Transmembrane protein 14-like"/>
    <property type="match status" value="1"/>
</dbReference>
<gene>
    <name evidence="8" type="ORF">Bathy05g05050</name>
</gene>
<keyword evidence="5 7" id="KW-0472">Membrane</keyword>
<evidence type="ECO:0000256" key="5">
    <source>
        <dbReference type="ARBA" id="ARBA00023136"/>
    </source>
</evidence>
<dbReference type="OrthoDB" id="514553at2759"/>
<name>K8EFD6_9CHLO</name>
<accession>K8EFD6</accession>
<dbReference type="InterPro" id="IPR005349">
    <property type="entry name" value="TMEM14"/>
</dbReference>
<evidence type="ECO:0000256" key="2">
    <source>
        <dbReference type="ARBA" id="ARBA00007590"/>
    </source>
</evidence>
<comment type="subcellular location">
    <subcellularLocation>
        <location evidence="1">Membrane</location>
    </subcellularLocation>
</comment>
<proteinExistence type="inferred from homology"/>
<protein>
    <submittedName>
        <fullName evidence="8">Predicted membrane protein (ISS)</fullName>
    </submittedName>
</protein>
<evidence type="ECO:0000313" key="8">
    <source>
        <dbReference type="EMBL" id="CCO16709.1"/>
    </source>
</evidence>
<evidence type="ECO:0000256" key="1">
    <source>
        <dbReference type="ARBA" id="ARBA00004370"/>
    </source>
</evidence>
<dbReference type="PANTHER" id="PTHR12668">
    <property type="entry name" value="TRANSMEMBRANE PROTEIN 14, 15"/>
    <property type="match status" value="1"/>
</dbReference>
<organism evidence="8 9">
    <name type="scientific">Bathycoccus prasinos</name>
    <dbReference type="NCBI Taxonomy" id="41875"/>
    <lineage>
        <taxon>Eukaryota</taxon>
        <taxon>Viridiplantae</taxon>
        <taxon>Chlorophyta</taxon>
        <taxon>Mamiellophyceae</taxon>
        <taxon>Mamiellales</taxon>
        <taxon>Bathycoccaceae</taxon>
        <taxon>Bathycoccus</taxon>
    </lineage>
</organism>
<evidence type="ECO:0000256" key="7">
    <source>
        <dbReference type="SAM" id="Phobius"/>
    </source>
</evidence>
<feature type="transmembrane region" description="Helical" evidence="7">
    <location>
        <begin position="132"/>
        <end position="151"/>
    </location>
</feature>
<dbReference type="Pfam" id="PF03647">
    <property type="entry name" value="Tmemb_14"/>
    <property type="match status" value="1"/>
</dbReference>
<comment type="similarity">
    <text evidence="2">Belongs to the TMEM14 family.</text>
</comment>
<feature type="transmembrane region" description="Helical" evidence="7">
    <location>
        <begin position="163"/>
        <end position="183"/>
    </location>
</feature>
<dbReference type="eggNOG" id="KOG4267">
    <property type="taxonomic scope" value="Eukaryota"/>
</dbReference>
<keyword evidence="4 7" id="KW-1133">Transmembrane helix</keyword>
<dbReference type="PANTHER" id="PTHR12668:SF43">
    <property type="entry name" value="TRANSMEMBRANE PROTEIN 14 HOMOLOG"/>
    <property type="match status" value="1"/>
</dbReference>
<dbReference type="KEGG" id="bpg:Bathy05g05050"/>
<dbReference type="InterPro" id="IPR044890">
    <property type="entry name" value="TMEM14_sf"/>
</dbReference>
<dbReference type="GO" id="GO:0016020">
    <property type="term" value="C:membrane"/>
    <property type="evidence" value="ECO:0007669"/>
    <property type="project" value="UniProtKB-SubCell"/>
</dbReference>
<reference evidence="8 9" key="1">
    <citation type="submission" date="2011-10" db="EMBL/GenBank/DDBJ databases">
        <authorList>
            <person name="Genoscope - CEA"/>
        </authorList>
    </citation>
    <scope>NUCLEOTIDE SEQUENCE [LARGE SCALE GENOMIC DNA]</scope>
    <source>
        <strain evidence="8 9">RCC 1105</strain>
    </source>
</reference>
<feature type="transmembrane region" description="Helical" evidence="7">
    <location>
        <begin position="195"/>
        <end position="218"/>
    </location>
</feature>
<feature type="region of interest" description="Disordered" evidence="6">
    <location>
        <begin position="64"/>
        <end position="95"/>
    </location>
</feature>
<dbReference type="AlphaFoldDB" id="K8EFD6"/>
<keyword evidence="3 7" id="KW-0812">Transmembrane</keyword>